<evidence type="ECO:0000256" key="1">
    <source>
        <dbReference type="SAM" id="MobiDB-lite"/>
    </source>
</evidence>
<name>A0A484LL83_9ASTE</name>
<proteinExistence type="predicted"/>
<protein>
    <submittedName>
        <fullName evidence="2">Uncharacterized protein</fullName>
    </submittedName>
</protein>
<feature type="region of interest" description="Disordered" evidence="1">
    <location>
        <begin position="1"/>
        <end position="33"/>
    </location>
</feature>
<dbReference type="EMBL" id="OOIL02001602">
    <property type="protein sequence ID" value="VFQ77064.1"/>
    <property type="molecule type" value="Genomic_DNA"/>
</dbReference>
<accession>A0A484LL83</accession>
<reference evidence="2 3" key="1">
    <citation type="submission" date="2018-04" db="EMBL/GenBank/DDBJ databases">
        <authorList>
            <person name="Vogel A."/>
        </authorList>
    </citation>
    <scope>NUCLEOTIDE SEQUENCE [LARGE SCALE GENOMIC DNA]</scope>
</reference>
<evidence type="ECO:0000313" key="2">
    <source>
        <dbReference type="EMBL" id="VFQ77064.1"/>
    </source>
</evidence>
<organism evidence="2 3">
    <name type="scientific">Cuscuta campestris</name>
    <dbReference type="NCBI Taxonomy" id="132261"/>
    <lineage>
        <taxon>Eukaryota</taxon>
        <taxon>Viridiplantae</taxon>
        <taxon>Streptophyta</taxon>
        <taxon>Embryophyta</taxon>
        <taxon>Tracheophyta</taxon>
        <taxon>Spermatophyta</taxon>
        <taxon>Magnoliopsida</taxon>
        <taxon>eudicotyledons</taxon>
        <taxon>Gunneridae</taxon>
        <taxon>Pentapetalae</taxon>
        <taxon>asterids</taxon>
        <taxon>lamiids</taxon>
        <taxon>Solanales</taxon>
        <taxon>Convolvulaceae</taxon>
        <taxon>Cuscuteae</taxon>
        <taxon>Cuscuta</taxon>
        <taxon>Cuscuta subgen. Grammica</taxon>
        <taxon>Cuscuta sect. Cleistogrammica</taxon>
    </lineage>
</organism>
<sequence>MLQRGYGQRHHLTAVDLSPTPPKLDPSSPAQEHRFSKPLWSVNHEIPTTTARGPEADSPPLILFASNWDNLVVAKSGCDNNYYGTSSYEQTADLLWRKTCLHFGFFPG</sequence>
<keyword evidence="3" id="KW-1185">Reference proteome</keyword>
<dbReference type="Proteomes" id="UP000595140">
    <property type="component" value="Unassembled WGS sequence"/>
</dbReference>
<evidence type="ECO:0000313" key="3">
    <source>
        <dbReference type="Proteomes" id="UP000595140"/>
    </source>
</evidence>
<dbReference type="AlphaFoldDB" id="A0A484LL83"/>
<gene>
    <name evidence="2" type="ORF">CCAM_LOCUS18840</name>
</gene>